<organism evidence="1 2">
    <name type="scientific">Dioscorea alata</name>
    <name type="common">Purple yam</name>
    <dbReference type="NCBI Taxonomy" id="55571"/>
    <lineage>
        <taxon>Eukaryota</taxon>
        <taxon>Viridiplantae</taxon>
        <taxon>Streptophyta</taxon>
        <taxon>Embryophyta</taxon>
        <taxon>Tracheophyta</taxon>
        <taxon>Spermatophyta</taxon>
        <taxon>Magnoliopsida</taxon>
        <taxon>Liliopsida</taxon>
        <taxon>Dioscoreales</taxon>
        <taxon>Dioscoreaceae</taxon>
        <taxon>Dioscorea</taxon>
    </lineage>
</organism>
<dbReference type="Proteomes" id="UP000827976">
    <property type="component" value="Chromosome 5"/>
</dbReference>
<keyword evidence="1" id="KW-0418">Kinase</keyword>
<evidence type="ECO:0000313" key="1">
    <source>
        <dbReference type="EMBL" id="KAH7681923.1"/>
    </source>
</evidence>
<proteinExistence type="predicted"/>
<keyword evidence="1" id="KW-0808">Transferase</keyword>
<comment type="caution">
    <text evidence="1">The sequence shown here is derived from an EMBL/GenBank/DDBJ whole genome shotgun (WGS) entry which is preliminary data.</text>
</comment>
<dbReference type="EC" id="2.7.11.1" evidence="1"/>
<name>A0ACB7W372_DIOAL</name>
<dbReference type="EMBL" id="CM037015">
    <property type="protein sequence ID" value="KAH7681923.1"/>
    <property type="molecule type" value="Genomic_DNA"/>
</dbReference>
<accession>A0ACB7W372</accession>
<keyword evidence="2" id="KW-1185">Reference proteome</keyword>
<protein>
    <submittedName>
        <fullName evidence="1">Non-specific serine/threonine protein kinase protein</fullName>
        <ecNumber evidence="1">2.7.11.1</ecNumber>
    </submittedName>
</protein>
<sequence length="150" mass="16414">MMSTTGEMLHHLSANNLNGILPIFPASSTHLQHLNLENNNFHDAIPYNSSFITCLQFFKVTDNPNLCYNYSNLSSKLSLGVTKSDQYDLPISPPVVADSPRKSNSDDSINGEHHGGGGPNKLVLGVAITLSFLVFLVIFQLYISKACSCR</sequence>
<evidence type="ECO:0000313" key="2">
    <source>
        <dbReference type="Proteomes" id="UP000827976"/>
    </source>
</evidence>
<gene>
    <name evidence="1" type="ORF">IHE45_05G088700</name>
</gene>
<reference evidence="2" key="1">
    <citation type="journal article" date="2022" name="Nat. Commun.">
        <title>Chromosome evolution and the genetic basis of agronomically important traits in greater yam.</title>
        <authorList>
            <person name="Bredeson J.V."/>
            <person name="Lyons J.B."/>
            <person name="Oniyinde I.O."/>
            <person name="Okereke N.R."/>
            <person name="Kolade O."/>
            <person name="Nnabue I."/>
            <person name="Nwadili C.O."/>
            <person name="Hribova E."/>
            <person name="Parker M."/>
            <person name="Nwogha J."/>
            <person name="Shu S."/>
            <person name="Carlson J."/>
            <person name="Kariba R."/>
            <person name="Muthemba S."/>
            <person name="Knop K."/>
            <person name="Barton G.J."/>
            <person name="Sherwood A.V."/>
            <person name="Lopez-Montes A."/>
            <person name="Asiedu R."/>
            <person name="Jamnadass R."/>
            <person name="Muchugi A."/>
            <person name="Goodstein D."/>
            <person name="Egesi C.N."/>
            <person name="Featherston J."/>
            <person name="Asfaw A."/>
            <person name="Simpson G.G."/>
            <person name="Dolezel J."/>
            <person name="Hendre P.S."/>
            <person name="Van Deynze A."/>
            <person name="Kumar P.L."/>
            <person name="Obidiegwu J.E."/>
            <person name="Bhattacharjee R."/>
            <person name="Rokhsar D.S."/>
        </authorList>
    </citation>
    <scope>NUCLEOTIDE SEQUENCE [LARGE SCALE GENOMIC DNA]</scope>
    <source>
        <strain evidence="2">cv. TDa95/00328</strain>
    </source>
</reference>
<keyword evidence="1" id="KW-0723">Serine/threonine-protein kinase</keyword>